<evidence type="ECO:0000313" key="5">
    <source>
        <dbReference type="Proteomes" id="UP001416858"/>
    </source>
</evidence>
<dbReference type="PANTHER" id="PTHR43542">
    <property type="entry name" value="METHYLTRANSFERASE"/>
    <property type="match status" value="1"/>
</dbReference>
<accession>A0ABP9VLM8</accession>
<proteinExistence type="predicted"/>
<dbReference type="Gene3D" id="3.40.50.150">
    <property type="entry name" value="Vaccinia Virus protein VP39"/>
    <property type="match status" value="1"/>
</dbReference>
<keyword evidence="1" id="KW-0489">Methyltransferase</keyword>
<dbReference type="InterPro" id="IPR004398">
    <property type="entry name" value="RNA_MeTrfase_RsmD"/>
</dbReference>
<organism evidence="4 5">
    <name type="scientific">Novipirellula caenicola</name>
    <dbReference type="NCBI Taxonomy" id="1536901"/>
    <lineage>
        <taxon>Bacteria</taxon>
        <taxon>Pseudomonadati</taxon>
        <taxon>Planctomycetota</taxon>
        <taxon>Planctomycetia</taxon>
        <taxon>Pirellulales</taxon>
        <taxon>Pirellulaceae</taxon>
        <taxon>Novipirellula</taxon>
    </lineage>
</organism>
<dbReference type="PANTHER" id="PTHR43542:SF1">
    <property type="entry name" value="METHYLTRANSFERASE"/>
    <property type="match status" value="1"/>
</dbReference>
<name>A0ABP9VLM8_9BACT</name>
<dbReference type="InterPro" id="IPR029063">
    <property type="entry name" value="SAM-dependent_MTases_sf"/>
</dbReference>
<reference evidence="4 5" key="1">
    <citation type="submission" date="2024-02" db="EMBL/GenBank/DDBJ databases">
        <title>Rhodopirellula caenicola NBRC 110016.</title>
        <authorList>
            <person name="Ichikawa N."/>
            <person name="Katano-Makiyama Y."/>
            <person name="Hidaka K."/>
        </authorList>
    </citation>
    <scope>NUCLEOTIDE SEQUENCE [LARGE SCALE GENOMIC DNA]</scope>
    <source>
        <strain evidence="4 5">NBRC 110016</strain>
    </source>
</reference>
<feature type="region of interest" description="Disordered" evidence="3">
    <location>
        <begin position="29"/>
        <end position="69"/>
    </location>
</feature>
<sequence>MVSVNVNRRRFHATSAIQGDTAILFSMKQRNDSNRRKKNVTSTSARGGSGKPRSAGRSRSELKSNKANATKLRVIGGDMRGRHIFYHGEAFTRPMKDSVRENLFNILGRAVRGAIAFDLFAGTGALAIESISRGAVEAVAIEQSNRAAGHIRETSKSLGIESKMKVLVGDAFRWSETSLVAPEDPDDPKIGVPWIVFLSPPYVMWEEELDKLNAVINQVLRQAPPGSVLVAETEDTFDATRLPPGEWDLRVYGNVQLAFIEPATQCGLRC</sequence>
<keyword evidence="2" id="KW-0808">Transferase</keyword>
<comment type="caution">
    <text evidence="4">The sequence shown here is derived from an EMBL/GenBank/DDBJ whole genome shotgun (WGS) entry which is preliminary data.</text>
</comment>
<dbReference type="CDD" id="cd02440">
    <property type="entry name" value="AdoMet_MTases"/>
    <property type="match status" value="1"/>
</dbReference>
<dbReference type="SUPFAM" id="SSF53335">
    <property type="entry name" value="S-adenosyl-L-methionine-dependent methyltransferases"/>
    <property type="match status" value="1"/>
</dbReference>
<gene>
    <name evidence="4" type="ORF">Rcae01_01563</name>
</gene>
<evidence type="ECO:0000313" key="4">
    <source>
        <dbReference type="EMBL" id="GAA5506113.1"/>
    </source>
</evidence>
<keyword evidence="5" id="KW-1185">Reference proteome</keyword>
<dbReference type="EMBL" id="BAABRO010000002">
    <property type="protein sequence ID" value="GAA5506113.1"/>
    <property type="molecule type" value="Genomic_DNA"/>
</dbReference>
<dbReference type="Pfam" id="PF03602">
    <property type="entry name" value="Cons_hypoth95"/>
    <property type="match status" value="1"/>
</dbReference>
<protein>
    <recommendedName>
        <fullName evidence="6">Ribosomal RNA small subunit methyltransferase D</fullName>
    </recommendedName>
</protein>
<evidence type="ECO:0000256" key="3">
    <source>
        <dbReference type="SAM" id="MobiDB-lite"/>
    </source>
</evidence>
<dbReference type="Proteomes" id="UP001416858">
    <property type="component" value="Unassembled WGS sequence"/>
</dbReference>
<evidence type="ECO:0000256" key="1">
    <source>
        <dbReference type="ARBA" id="ARBA00022603"/>
    </source>
</evidence>
<evidence type="ECO:0000256" key="2">
    <source>
        <dbReference type="ARBA" id="ARBA00022679"/>
    </source>
</evidence>
<evidence type="ECO:0008006" key="6">
    <source>
        <dbReference type="Google" id="ProtNLM"/>
    </source>
</evidence>